<evidence type="ECO:0000256" key="4">
    <source>
        <dbReference type="ARBA" id="ARBA00023136"/>
    </source>
</evidence>
<dbReference type="Proteomes" id="UP000198885">
    <property type="component" value="Unassembled WGS sequence"/>
</dbReference>
<feature type="transmembrane region" description="Helical" evidence="5">
    <location>
        <begin position="147"/>
        <end position="168"/>
    </location>
</feature>
<name>A0A1H9WYJ3_9RHOB</name>
<evidence type="ECO:0000313" key="7">
    <source>
        <dbReference type="Proteomes" id="UP000198885"/>
    </source>
</evidence>
<evidence type="ECO:0000256" key="5">
    <source>
        <dbReference type="SAM" id="Phobius"/>
    </source>
</evidence>
<gene>
    <name evidence="6" type="ORF">SAMN04490244_11433</name>
</gene>
<protein>
    <submittedName>
        <fullName evidence="6">Zinc transporter ZupT</fullName>
    </submittedName>
</protein>
<dbReference type="PANTHER" id="PTHR11040">
    <property type="entry name" value="ZINC/IRON TRANSPORTER"/>
    <property type="match status" value="1"/>
</dbReference>
<dbReference type="STRING" id="641238.SAMN04490244_11433"/>
<feature type="transmembrane region" description="Helical" evidence="5">
    <location>
        <begin position="38"/>
        <end position="55"/>
    </location>
</feature>
<feature type="transmembrane region" description="Helical" evidence="5">
    <location>
        <begin position="188"/>
        <end position="212"/>
    </location>
</feature>
<dbReference type="OrthoDB" id="9787346at2"/>
<comment type="subcellular location">
    <subcellularLocation>
        <location evidence="1">Membrane</location>
        <topology evidence="1">Multi-pass membrane protein</topology>
    </subcellularLocation>
</comment>
<dbReference type="AlphaFoldDB" id="A0A1H9WYJ3"/>
<accession>A0A1H9WYJ3</accession>
<dbReference type="Pfam" id="PF02535">
    <property type="entry name" value="Zip"/>
    <property type="match status" value="1"/>
</dbReference>
<feature type="transmembrane region" description="Helical" evidence="5">
    <location>
        <begin position="224"/>
        <end position="242"/>
    </location>
</feature>
<evidence type="ECO:0000256" key="1">
    <source>
        <dbReference type="ARBA" id="ARBA00004141"/>
    </source>
</evidence>
<keyword evidence="3 5" id="KW-1133">Transmembrane helix</keyword>
<dbReference type="RefSeq" id="WP_092696051.1">
    <property type="nucleotide sequence ID" value="NZ_CBDDGO010000004.1"/>
</dbReference>
<feature type="transmembrane region" description="Helical" evidence="5">
    <location>
        <begin position="61"/>
        <end position="79"/>
    </location>
</feature>
<dbReference type="InterPro" id="IPR003689">
    <property type="entry name" value="ZIP"/>
</dbReference>
<feature type="transmembrane region" description="Helical" evidence="5">
    <location>
        <begin position="6"/>
        <end position="26"/>
    </location>
</feature>
<keyword evidence="2 5" id="KW-0812">Transmembrane</keyword>
<evidence type="ECO:0000256" key="3">
    <source>
        <dbReference type="ARBA" id="ARBA00022989"/>
    </source>
</evidence>
<evidence type="ECO:0000256" key="2">
    <source>
        <dbReference type="ARBA" id="ARBA00022692"/>
    </source>
</evidence>
<organism evidence="6 7">
    <name type="scientific">Tranquillimonas rosea</name>
    <dbReference type="NCBI Taxonomy" id="641238"/>
    <lineage>
        <taxon>Bacteria</taxon>
        <taxon>Pseudomonadati</taxon>
        <taxon>Pseudomonadota</taxon>
        <taxon>Alphaproteobacteria</taxon>
        <taxon>Rhodobacterales</taxon>
        <taxon>Roseobacteraceae</taxon>
        <taxon>Tranquillimonas</taxon>
    </lineage>
</organism>
<dbReference type="GO" id="GO:0016020">
    <property type="term" value="C:membrane"/>
    <property type="evidence" value="ECO:0007669"/>
    <property type="project" value="UniProtKB-SubCell"/>
</dbReference>
<keyword evidence="7" id="KW-1185">Reference proteome</keyword>
<evidence type="ECO:0000313" key="6">
    <source>
        <dbReference type="EMBL" id="SES38473.1"/>
    </source>
</evidence>
<sequence>MSLTAVFLLALMTAIATGLGALPFLFVSGVARRSLGSANALAAGLMLAASAVLLMEGTSAGAWLTAGGALVGAAAVVLAQRVLSQHESLSVGELSGADARRAVLIMGVMTAHSFAEGIGVGVSYGGGDSLGLFVTTAIALQNVPEGLAIALVLVPSGVSVWAAAGWAVVSSLPQPVFALPAYAGVEAFTQALPFGLGFAAGAMVAMALVDLLPEAVEMAGWRRVALIAQGALLAGLAVDVALGL</sequence>
<dbReference type="PANTHER" id="PTHR11040:SF70">
    <property type="entry name" value="OS05G0316100 PROTEIN"/>
    <property type="match status" value="1"/>
</dbReference>
<reference evidence="6 7" key="1">
    <citation type="submission" date="2016-10" db="EMBL/GenBank/DDBJ databases">
        <authorList>
            <person name="de Groot N.N."/>
        </authorList>
    </citation>
    <scope>NUCLEOTIDE SEQUENCE [LARGE SCALE GENOMIC DNA]</scope>
    <source>
        <strain evidence="6 7">DSM 23042</strain>
    </source>
</reference>
<proteinExistence type="predicted"/>
<keyword evidence="4 5" id="KW-0472">Membrane</keyword>
<dbReference type="GO" id="GO:0005385">
    <property type="term" value="F:zinc ion transmembrane transporter activity"/>
    <property type="evidence" value="ECO:0007669"/>
    <property type="project" value="TreeGrafter"/>
</dbReference>
<dbReference type="EMBL" id="FOGU01000014">
    <property type="protein sequence ID" value="SES38473.1"/>
    <property type="molecule type" value="Genomic_DNA"/>
</dbReference>